<dbReference type="EMBL" id="FR904542">
    <property type="protein sequence ID" value="CDQ66391.1"/>
    <property type="molecule type" value="Genomic_DNA"/>
</dbReference>
<dbReference type="STRING" id="8022.A0A060WHB1"/>
<evidence type="ECO:0000313" key="3">
    <source>
        <dbReference type="Proteomes" id="UP000193380"/>
    </source>
</evidence>
<reference evidence="2" key="2">
    <citation type="submission" date="2014-03" db="EMBL/GenBank/DDBJ databases">
        <authorList>
            <person name="Genoscope - CEA"/>
        </authorList>
    </citation>
    <scope>NUCLEOTIDE SEQUENCE</scope>
</reference>
<name>A0A060WHB1_ONCMY</name>
<accession>A0A060WHB1</accession>
<evidence type="ECO:0000313" key="2">
    <source>
        <dbReference type="EMBL" id="CDQ66391.1"/>
    </source>
</evidence>
<dbReference type="PaxDb" id="8022-A0A060WHB1"/>
<dbReference type="Proteomes" id="UP000193380">
    <property type="component" value="Unassembled WGS sequence"/>
</dbReference>
<proteinExistence type="predicted"/>
<reference evidence="2" key="1">
    <citation type="journal article" date="2014" name="Nat. Commun.">
        <title>The rainbow trout genome provides novel insights into evolution after whole-genome duplication in vertebrates.</title>
        <authorList>
            <person name="Berthelot C."/>
            <person name="Brunet F."/>
            <person name="Chalopin D."/>
            <person name="Juanchich A."/>
            <person name="Bernard M."/>
            <person name="Noel B."/>
            <person name="Bento P."/>
            <person name="Da Silva C."/>
            <person name="Labadie K."/>
            <person name="Alberti A."/>
            <person name="Aury J.M."/>
            <person name="Louis A."/>
            <person name="Dehais P."/>
            <person name="Bardou P."/>
            <person name="Montfort J."/>
            <person name="Klopp C."/>
            <person name="Cabau C."/>
            <person name="Gaspin C."/>
            <person name="Thorgaard G.H."/>
            <person name="Boussaha M."/>
            <person name="Quillet E."/>
            <person name="Guyomard R."/>
            <person name="Galiana D."/>
            <person name="Bobe J."/>
            <person name="Volff J.N."/>
            <person name="Genet C."/>
            <person name="Wincker P."/>
            <person name="Jaillon O."/>
            <person name="Roest Crollius H."/>
            <person name="Guiguen Y."/>
        </authorList>
    </citation>
    <scope>NUCLEOTIDE SEQUENCE [LARGE SCALE GENOMIC DNA]</scope>
</reference>
<organism evidence="2 3">
    <name type="scientific">Oncorhynchus mykiss</name>
    <name type="common">Rainbow trout</name>
    <name type="synonym">Salmo gairdneri</name>
    <dbReference type="NCBI Taxonomy" id="8022"/>
    <lineage>
        <taxon>Eukaryota</taxon>
        <taxon>Metazoa</taxon>
        <taxon>Chordata</taxon>
        <taxon>Craniata</taxon>
        <taxon>Vertebrata</taxon>
        <taxon>Euteleostomi</taxon>
        <taxon>Actinopterygii</taxon>
        <taxon>Neopterygii</taxon>
        <taxon>Teleostei</taxon>
        <taxon>Protacanthopterygii</taxon>
        <taxon>Salmoniformes</taxon>
        <taxon>Salmonidae</taxon>
        <taxon>Salmoninae</taxon>
        <taxon>Oncorhynchus</taxon>
    </lineage>
</organism>
<sequence length="93" mass="10413">MLMSSDLFSTETQTACFMCRRRTDSEATAGSVGSCSTIPPEVVRAKVRRQLSKQQKAAQRRRLIKGESNLVTAERRENQSNIKSSLETDGFWG</sequence>
<evidence type="ECO:0000256" key="1">
    <source>
        <dbReference type="SAM" id="MobiDB-lite"/>
    </source>
</evidence>
<gene>
    <name evidence="2" type="ORF">GSONMT00075302001</name>
</gene>
<protein>
    <submittedName>
        <fullName evidence="2">Uncharacterized protein</fullName>
    </submittedName>
</protein>
<feature type="region of interest" description="Disordered" evidence="1">
    <location>
        <begin position="70"/>
        <end position="93"/>
    </location>
</feature>
<dbReference type="AlphaFoldDB" id="A0A060WHB1"/>